<name>A0ABQ3UZC9_9CHLR</name>
<protein>
    <submittedName>
        <fullName evidence="4">DNA-directed RNA polymerase sigma-70 factor</fullName>
    </submittedName>
</protein>
<dbReference type="PANTHER" id="PTHR30173">
    <property type="entry name" value="SIGMA 19 FACTOR"/>
    <property type="match status" value="1"/>
</dbReference>
<evidence type="ECO:0000313" key="4">
    <source>
        <dbReference type="EMBL" id="GHO58241.1"/>
    </source>
</evidence>
<dbReference type="SUPFAM" id="SSF88659">
    <property type="entry name" value="Sigma3 and sigma4 domains of RNA polymerase sigma factors"/>
    <property type="match status" value="1"/>
</dbReference>
<proteinExistence type="predicted"/>
<dbReference type="EMBL" id="BNJG01000003">
    <property type="protein sequence ID" value="GHO58241.1"/>
    <property type="molecule type" value="Genomic_DNA"/>
</dbReference>
<dbReference type="Gene3D" id="1.10.10.10">
    <property type="entry name" value="Winged helix-like DNA-binding domain superfamily/Winged helix DNA-binding domain"/>
    <property type="match status" value="1"/>
</dbReference>
<dbReference type="InterPro" id="IPR013325">
    <property type="entry name" value="RNA_pol_sigma_r2"/>
</dbReference>
<evidence type="ECO:0000313" key="5">
    <source>
        <dbReference type="Proteomes" id="UP000654345"/>
    </source>
</evidence>
<dbReference type="InterPro" id="IPR052704">
    <property type="entry name" value="ECF_Sigma-70_Domain"/>
</dbReference>
<dbReference type="InterPro" id="IPR032710">
    <property type="entry name" value="NTF2-like_dom_sf"/>
</dbReference>
<dbReference type="SUPFAM" id="SSF88946">
    <property type="entry name" value="Sigma2 domain of RNA polymerase sigma factors"/>
    <property type="match status" value="1"/>
</dbReference>
<evidence type="ECO:0000259" key="2">
    <source>
        <dbReference type="Pfam" id="PF04542"/>
    </source>
</evidence>
<accession>A0ABQ3UZC9</accession>
<keyword evidence="4" id="KW-0240">DNA-directed RNA polymerase</keyword>
<comment type="caution">
    <text evidence="4">The sequence shown here is derived from an EMBL/GenBank/DDBJ whole genome shotgun (WGS) entry which is preliminary data.</text>
</comment>
<dbReference type="InterPro" id="IPR013249">
    <property type="entry name" value="RNA_pol_sigma70_r4_t2"/>
</dbReference>
<evidence type="ECO:0000259" key="3">
    <source>
        <dbReference type="Pfam" id="PF08281"/>
    </source>
</evidence>
<dbReference type="Gene3D" id="1.10.1740.10">
    <property type="match status" value="1"/>
</dbReference>
<dbReference type="NCBIfam" id="NF007214">
    <property type="entry name" value="PRK09636.1"/>
    <property type="match status" value="1"/>
</dbReference>
<sequence length="344" mass="39098">MKRSVAQLETVFQQYKQLLFSIAYHMLGSVMDAEDCVQEAFLQWYASEEKETIENPKAYLCTLVTRRCIDRLRSAQTQRETYFGLWLPEPLIETTDPSEHSELNESLSLAFLLLLERLSPIERAVFLLRQVFDYDYAEIATIVGKSAENCRQILHRARRHLPARPTHTPAPHAKPRQVFTQFFQACMNGDMEGLLQVLSDEIVLHTDGGGKVRAARHPLYGPDRVARYLLGIQQNVFHVIKVAIRPTLINGQPGLIGYLEEDLEKKLQLRQERERKENSKKPGAWHQRALEKGEAAFAIGLVCTDKEVQEIDIIVNPEKLRHIPARNGDDTGIIVGGIPTPGVL</sequence>
<dbReference type="Proteomes" id="UP000654345">
    <property type="component" value="Unassembled WGS sequence"/>
</dbReference>
<keyword evidence="5" id="KW-1185">Reference proteome</keyword>
<dbReference type="NCBIfam" id="TIGR02957">
    <property type="entry name" value="SigX4"/>
    <property type="match status" value="1"/>
</dbReference>
<dbReference type="InterPro" id="IPR007627">
    <property type="entry name" value="RNA_pol_sigma70_r2"/>
</dbReference>
<dbReference type="Pfam" id="PF04542">
    <property type="entry name" value="Sigma70_r2"/>
    <property type="match status" value="1"/>
</dbReference>
<reference evidence="4 5" key="1">
    <citation type="journal article" date="2021" name="Int. J. Syst. Evol. Microbiol.">
        <title>Reticulibacter mediterranei gen. nov., sp. nov., within the new family Reticulibacteraceae fam. nov., and Ktedonospora formicarum gen. nov., sp. nov., Ktedonobacter robiniae sp. nov., Dictyobacter formicarum sp. nov. and Dictyobacter arantiisoli sp. nov., belonging to the class Ktedonobacteria.</title>
        <authorList>
            <person name="Yabe S."/>
            <person name="Zheng Y."/>
            <person name="Wang C.M."/>
            <person name="Sakai Y."/>
            <person name="Abe K."/>
            <person name="Yokota A."/>
            <person name="Donadio S."/>
            <person name="Cavaletti L."/>
            <person name="Monciardini P."/>
        </authorList>
    </citation>
    <scope>NUCLEOTIDE SEQUENCE [LARGE SCALE GENOMIC DNA]</scope>
    <source>
        <strain evidence="4 5">SOSP1-30</strain>
    </source>
</reference>
<dbReference type="NCBIfam" id="TIGR02937">
    <property type="entry name" value="sigma70-ECF"/>
    <property type="match status" value="1"/>
</dbReference>
<dbReference type="Pfam" id="PF08281">
    <property type="entry name" value="Sigma70_r4_2"/>
    <property type="match status" value="1"/>
</dbReference>
<evidence type="ECO:0000256" key="1">
    <source>
        <dbReference type="ARBA" id="ARBA00011344"/>
    </source>
</evidence>
<dbReference type="SUPFAM" id="SSF54427">
    <property type="entry name" value="NTF2-like"/>
    <property type="match status" value="1"/>
</dbReference>
<organism evidence="4 5">
    <name type="scientific">Ktedonobacter robiniae</name>
    <dbReference type="NCBI Taxonomy" id="2778365"/>
    <lineage>
        <taxon>Bacteria</taxon>
        <taxon>Bacillati</taxon>
        <taxon>Chloroflexota</taxon>
        <taxon>Ktedonobacteria</taxon>
        <taxon>Ktedonobacterales</taxon>
        <taxon>Ktedonobacteraceae</taxon>
        <taxon>Ktedonobacter</taxon>
    </lineage>
</organism>
<dbReference type="InterPro" id="IPR013324">
    <property type="entry name" value="RNA_pol_sigma_r3/r4-like"/>
</dbReference>
<dbReference type="InterPro" id="IPR036388">
    <property type="entry name" value="WH-like_DNA-bd_sf"/>
</dbReference>
<gene>
    <name evidence="4" type="ORF">KSB_67160</name>
</gene>
<dbReference type="Gene3D" id="3.10.450.50">
    <property type="match status" value="1"/>
</dbReference>
<feature type="domain" description="RNA polymerase sigma factor 70 region 4 type 2" evidence="3">
    <location>
        <begin position="109"/>
        <end position="161"/>
    </location>
</feature>
<dbReference type="GO" id="GO:0000428">
    <property type="term" value="C:DNA-directed RNA polymerase complex"/>
    <property type="evidence" value="ECO:0007669"/>
    <property type="project" value="UniProtKB-KW"/>
</dbReference>
<dbReference type="PANTHER" id="PTHR30173:SF36">
    <property type="entry name" value="ECF RNA POLYMERASE SIGMA FACTOR SIGJ"/>
    <property type="match status" value="1"/>
</dbReference>
<keyword evidence="4" id="KW-0804">Transcription</keyword>
<comment type="subunit">
    <text evidence="1">Interacts transiently with the RNA polymerase catalytic core formed by RpoA, RpoB, RpoC and RpoZ (2 alpha, 1 beta, 1 beta' and 1 omega subunit) to form the RNA polymerase holoenzyme that can initiate transcription.</text>
</comment>
<dbReference type="InterPro" id="IPR014284">
    <property type="entry name" value="RNA_pol_sigma-70_dom"/>
</dbReference>
<dbReference type="RefSeq" id="WP_201374574.1">
    <property type="nucleotide sequence ID" value="NZ_BNJG01000003.1"/>
</dbReference>
<feature type="domain" description="RNA polymerase sigma-70 region 2" evidence="2">
    <location>
        <begin position="12"/>
        <end position="76"/>
    </location>
</feature>
<dbReference type="InterPro" id="IPR014303">
    <property type="entry name" value="RNA_pol_sigma-70_ECF"/>
</dbReference>